<dbReference type="SUPFAM" id="SSF55620">
    <property type="entry name" value="Tetrahydrobiopterin biosynthesis enzymes-like"/>
    <property type="match status" value="1"/>
</dbReference>
<dbReference type="EMBL" id="SRYO01000007">
    <property type="protein sequence ID" value="TGY35552.1"/>
    <property type="molecule type" value="Genomic_DNA"/>
</dbReference>
<evidence type="ECO:0000256" key="2">
    <source>
        <dbReference type="ARBA" id="ARBA00005080"/>
    </source>
</evidence>
<dbReference type="PANTHER" id="PTHR11109:SF7">
    <property type="entry name" value="GTP CYCLOHYDROLASE 1"/>
    <property type="match status" value="1"/>
</dbReference>
<reference evidence="9 10" key="1">
    <citation type="submission" date="2019-04" db="EMBL/GenBank/DDBJ databases">
        <title>Microbes associate with the intestines of laboratory mice.</title>
        <authorList>
            <person name="Navarre W."/>
            <person name="Wong E."/>
            <person name="Huang K."/>
            <person name="Tropini C."/>
            <person name="Ng K."/>
            <person name="Yu B."/>
        </authorList>
    </citation>
    <scope>NUCLEOTIDE SEQUENCE [LARGE SCALE GENOMIC DNA]</scope>
    <source>
        <strain evidence="9 10">NM46_B2-13</strain>
    </source>
</reference>
<dbReference type="Gene3D" id="1.10.286.10">
    <property type="match status" value="1"/>
</dbReference>
<evidence type="ECO:0000256" key="1">
    <source>
        <dbReference type="ARBA" id="ARBA00001052"/>
    </source>
</evidence>
<name>A0A4S2D3I0_9MICO</name>
<dbReference type="GO" id="GO:0008270">
    <property type="term" value="F:zinc ion binding"/>
    <property type="evidence" value="ECO:0007669"/>
    <property type="project" value="TreeGrafter"/>
</dbReference>
<proteinExistence type="predicted"/>
<dbReference type="Gene3D" id="3.30.1130.10">
    <property type="match status" value="1"/>
</dbReference>
<dbReference type="InterPro" id="IPR020602">
    <property type="entry name" value="GTP_CycHdrlase_I_dom"/>
</dbReference>
<accession>A0A4S2D3I0</accession>
<dbReference type="GO" id="GO:0006730">
    <property type="term" value="P:one-carbon metabolic process"/>
    <property type="evidence" value="ECO:0007669"/>
    <property type="project" value="UniProtKB-KW"/>
</dbReference>
<keyword evidence="6 9" id="KW-0378">Hydrolase</keyword>
<keyword evidence="5" id="KW-0554">One-carbon metabolism</keyword>
<dbReference type="Pfam" id="PF01227">
    <property type="entry name" value="GTP_cyclohydroI"/>
    <property type="match status" value="1"/>
</dbReference>
<dbReference type="InterPro" id="IPR001474">
    <property type="entry name" value="GTP_CycHdrlase_I"/>
</dbReference>
<comment type="catalytic activity">
    <reaction evidence="1">
        <text>GTP + H2O = 7,8-dihydroneopterin 3'-triphosphate + formate + H(+)</text>
        <dbReference type="Rhea" id="RHEA:17473"/>
        <dbReference type="ChEBI" id="CHEBI:15377"/>
        <dbReference type="ChEBI" id="CHEBI:15378"/>
        <dbReference type="ChEBI" id="CHEBI:15740"/>
        <dbReference type="ChEBI" id="CHEBI:37565"/>
        <dbReference type="ChEBI" id="CHEBI:58462"/>
        <dbReference type="EC" id="3.5.4.16"/>
    </reaction>
</comment>
<dbReference type="PANTHER" id="PTHR11109">
    <property type="entry name" value="GTP CYCLOHYDROLASE I"/>
    <property type="match status" value="1"/>
</dbReference>
<sequence>MALTPVAATGAPADLDAAERAYRAFMIALGLDADHPTIVDTPRRVAQAGLDLFSGLHGDPIRALGGGEPIEGVYPGPVVVRDIPYSSVCEHHMLPFKGVVSVAYLPDRMLAGIGDFDAMIRVLAARPQMQERLADQIAQTVVDTIGARGVLVVLSAEQACMWARGERTVGSEAYSVSSRGVYDDDPVQRAEARSLIGLHG</sequence>
<dbReference type="OrthoDB" id="9801207at2"/>
<evidence type="ECO:0000313" key="9">
    <source>
        <dbReference type="EMBL" id="TGY35552.1"/>
    </source>
</evidence>
<comment type="pathway">
    <text evidence="2">Cofactor biosynthesis; 7,8-dihydroneopterin triphosphate biosynthesis; 7,8-dihydroneopterin triphosphate from GTP: step 1/1.</text>
</comment>
<dbReference type="GO" id="GO:0046654">
    <property type="term" value="P:tetrahydrofolate biosynthetic process"/>
    <property type="evidence" value="ECO:0007669"/>
    <property type="project" value="InterPro"/>
</dbReference>
<dbReference type="GO" id="GO:0006729">
    <property type="term" value="P:tetrahydrobiopterin biosynthetic process"/>
    <property type="evidence" value="ECO:0007669"/>
    <property type="project" value="TreeGrafter"/>
</dbReference>
<dbReference type="InterPro" id="IPR043133">
    <property type="entry name" value="GTP-CH-I_C/QueF"/>
</dbReference>
<evidence type="ECO:0000256" key="4">
    <source>
        <dbReference type="ARBA" id="ARBA00017272"/>
    </source>
</evidence>
<dbReference type="UniPathway" id="UPA00848">
    <property type="reaction ID" value="UER00151"/>
</dbReference>
<evidence type="ECO:0000256" key="5">
    <source>
        <dbReference type="ARBA" id="ARBA00022563"/>
    </source>
</evidence>
<feature type="domain" description="GTP cyclohydrolase I" evidence="8">
    <location>
        <begin position="19"/>
        <end position="196"/>
    </location>
</feature>
<evidence type="ECO:0000256" key="6">
    <source>
        <dbReference type="ARBA" id="ARBA00022801"/>
    </source>
</evidence>
<dbReference type="RefSeq" id="WP_112931077.1">
    <property type="nucleotide sequence ID" value="NZ_CP158846.1"/>
</dbReference>
<evidence type="ECO:0000259" key="8">
    <source>
        <dbReference type="Pfam" id="PF01227"/>
    </source>
</evidence>
<gene>
    <name evidence="9" type="ORF">E5344_11120</name>
</gene>
<dbReference type="AlphaFoldDB" id="A0A4S2D3I0"/>
<evidence type="ECO:0000256" key="3">
    <source>
        <dbReference type="ARBA" id="ARBA00012715"/>
    </source>
</evidence>
<comment type="caution">
    <text evidence="9">The sequence shown here is derived from an EMBL/GenBank/DDBJ whole genome shotgun (WGS) entry which is preliminary data.</text>
</comment>
<dbReference type="EC" id="3.5.4.16" evidence="3"/>
<protein>
    <recommendedName>
        <fullName evidence="4">GTP cyclohydrolase 1</fullName>
        <ecNumber evidence="3">3.5.4.16</ecNumber>
    </recommendedName>
    <alternativeName>
        <fullName evidence="7">GTP cyclohydrolase I</fullName>
    </alternativeName>
</protein>
<dbReference type="GO" id="GO:0005525">
    <property type="term" value="F:GTP binding"/>
    <property type="evidence" value="ECO:0007669"/>
    <property type="project" value="TreeGrafter"/>
</dbReference>
<dbReference type="Proteomes" id="UP000309893">
    <property type="component" value="Unassembled WGS sequence"/>
</dbReference>
<dbReference type="GO" id="GO:0005737">
    <property type="term" value="C:cytoplasm"/>
    <property type="evidence" value="ECO:0007669"/>
    <property type="project" value="TreeGrafter"/>
</dbReference>
<organism evidence="9 10">
    <name type="scientific">Microbacterium laevaniformans</name>
    <dbReference type="NCBI Taxonomy" id="36807"/>
    <lineage>
        <taxon>Bacteria</taxon>
        <taxon>Bacillati</taxon>
        <taxon>Actinomycetota</taxon>
        <taxon>Actinomycetes</taxon>
        <taxon>Micrococcales</taxon>
        <taxon>Microbacteriaceae</taxon>
        <taxon>Microbacterium</taxon>
    </lineage>
</organism>
<dbReference type="GO" id="GO:0003934">
    <property type="term" value="F:GTP cyclohydrolase I activity"/>
    <property type="evidence" value="ECO:0007669"/>
    <property type="project" value="UniProtKB-EC"/>
</dbReference>
<evidence type="ECO:0000256" key="7">
    <source>
        <dbReference type="ARBA" id="ARBA00030854"/>
    </source>
</evidence>
<dbReference type="NCBIfam" id="NF006826">
    <property type="entry name" value="PRK09347.1-3"/>
    <property type="match status" value="1"/>
</dbReference>
<dbReference type="InterPro" id="IPR043134">
    <property type="entry name" value="GTP-CH-I_N"/>
</dbReference>
<evidence type="ECO:0000313" key="10">
    <source>
        <dbReference type="Proteomes" id="UP000309893"/>
    </source>
</evidence>